<name>A0ABS4G9C3_9FIRM</name>
<gene>
    <name evidence="2" type="ORF">J2Z76_000143</name>
</gene>
<organism evidence="2 3">
    <name type="scientific">Sedimentibacter acidaminivorans</name>
    <dbReference type="NCBI Taxonomy" id="913099"/>
    <lineage>
        <taxon>Bacteria</taxon>
        <taxon>Bacillati</taxon>
        <taxon>Bacillota</taxon>
        <taxon>Tissierellia</taxon>
        <taxon>Sedimentibacter</taxon>
    </lineage>
</organism>
<proteinExistence type="predicted"/>
<keyword evidence="1" id="KW-0472">Membrane</keyword>
<accession>A0ABS4G9C3</accession>
<dbReference type="EMBL" id="JAGGKS010000001">
    <property type="protein sequence ID" value="MBP1924290.1"/>
    <property type="molecule type" value="Genomic_DNA"/>
</dbReference>
<protein>
    <submittedName>
        <fullName evidence="2">ABC-type multidrug transport system permease subunit</fullName>
    </submittedName>
</protein>
<feature type="transmembrane region" description="Helical" evidence="1">
    <location>
        <begin position="84"/>
        <end position="105"/>
    </location>
</feature>
<keyword evidence="3" id="KW-1185">Reference proteome</keyword>
<dbReference type="Proteomes" id="UP001519342">
    <property type="component" value="Unassembled WGS sequence"/>
</dbReference>
<reference evidence="2 3" key="1">
    <citation type="submission" date="2021-03" db="EMBL/GenBank/DDBJ databases">
        <title>Genomic Encyclopedia of Type Strains, Phase IV (KMG-IV): sequencing the most valuable type-strain genomes for metagenomic binning, comparative biology and taxonomic classification.</title>
        <authorList>
            <person name="Goeker M."/>
        </authorList>
    </citation>
    <scope>NUCLEOTIDE SEQUENCE [LARGE SCALE GENOMIC DNA]</scope>
    <source>
        <strain evidence="2 3">DSM 24004</strain>
    </source>
</reference>
<keyword evidence="1" id="KW-1133">Transmembrane helix</keyword>
<feature type="transmembrane region" description="Helical" evidence="1">
    <location>
        <begin position="29"/>
        <end position="54"/>
    </location>
</feature>
<sequence>MHYYNIKMITTAGVGGMGSFNDNTFFESIVLIAVSITLVQLLFLALGMLIGVIIEYVGNINYLNFLTPFRYFIGTDVVNKGISIIYVLIGALVTFVSIYLTYVLYNKRDLLY</sequence>
<evidence type="ECO:0000256" key="1">
    <source>
        <dbReference type="SAM" id="Phobius"/>
    </source>
</evidence>
<comment type="caution">
    <text evidence="2">The sequence shown here is derived from an EMBL/GenBank/DDBJ whole genome shotgun (WGS) entry which is preliminary data.</text>
</comment>
<evidence type="ECO:0000313" key="3">
    <source>
        <dbReference type="Proteomes" id="UP001519342"/>
    </source>
</evidence>
<keyword evidence="1" id="KW-0812">Transmembrane</keyword>
<evidence type="ECO:0000313" key="2">
    <source>
        <dbReference type="EMBL" id="MBP1924290.1"/>
    </source>
</evidence>